<sequence length="162" mass="18649">MFCQLDQVKDVLDIAEVVRRALLQEQPENSSLAGSERKACSLIFGLLLLRDYDVFIQEGVITIKGNEHRHQWLEVYLEGEFFVLDVTLSQWTEQYEAEIPEVVFLLKEDAIEEYGYGSSEDYEWQRDAAGKSLWNKVLKALQINQTVDEVLAEISKGSEPFN</sequence>
<dbReference type="AlphaFoldDB" id="A0A1M6U171"/>
<dbReference type="Proteomes" id="UP000183997">
    <property type="component" value="Unassembled WGS sequence"/>
</dbReference>
<protein>
    <submittedName>
        <fullName evidence="1">Uncharacterized protein</fullName>
    </submittedName>
</protein>
<name>A0A1M6U171_9FIRM</name>
<evidence type="ECO:0000313" key="1">
    <source>
        <dbReference type="EMBL" id="SHK62947.1"/>
    </source>
</evidence>
<reference evidence="2" key="1">
    <citation type="submission" date="2016-11" db="EMBL/GenBank/DDBJ databases">
        <authorList>
            <person name="Varghese N."/>
            <person name="Submissions S."/>
        </authorList>
    </citation>
    <scope>NUCLEOTIDE SEQUENCE [LARGE SCALE GENOMIC DNA]</scope>
    <source>
        <strain evidence="2">DSM 10349</strain>
    </source>
</reference>
<evidence type="ECO:0000313" key="2">
    <source>
        <dbReference type="Proteomes" id="UP000183997"/>
    </source>
</evidence>
<proteinExistence type="predicted"/>
<dbReference type="STRING" id="1121421.SAMN02745123_02555"/>
<keyword evidence="2" id="KW-1185">Reference proteome</keyword>
<accession>A0A1M6U171</accession>
<dbReference type="OrthoDB" id="1786967at2"/>
<organism evidence="1 2">
    <name type="scientific">Desulforamulus aeronauticus DSM 10349</name>
    <dbReference type="NCBI Taxonomy" id="1121421"/>
    <lineage>
        <taxon>Bacteria</taxon>
        <taxon>Bacillati</taxon>
        <taxon>Bacillota</taxon>
        <taxon>Clostridia</taxon>
        <taxon>Eubacteriales</taxon>
        <taxon>Peptococcaceae</taxon>
        <taxon>Desulforamulus</taxon>
    </lineage>
</organism>
<gene>
    <name evidence="1" type="ORF">SAMN02745123_02555</name>
</gene>
<dbReference type="RefSeq" id="WP_072914964.1">
    <property type="nucleotide sequence ID" value="NZ_FRAR01000018.1"/>
</dbReference>
<dbReference type="EMBL" id="FRAR01000018">
    <property type="protein sequence ID" value="SHK62947.1"/>
    <property type="molecule type" value="Genomic_DNA"/>
</dbReference>